<evidence type="ECO:0000313" key="2">
    <source>
        <dbReference type="Proteomes" id="UP001244586"/>
    </source>
</evidence>
<dbReference type="EMBL" id="CP121776">
    <property type="protein sequence ID" value="WMG16729.1"/>
    <property type="molecule type" value="Genomic_DNA"/>
</dbReference>
<dbReference type="Proteomes" id="UP001244586">
    <property type="component" value="Chromosome"/>
</dbReference>
<proteinExistence type="predicted"/>
<dbReference type="AlphaFoldDB" id="A0AAJ6LC62"/>
<protein>
    <submittedName>
        <fullName evidence="1">Uncharacterized protein</fullName>
    </submittedName>
</protein>
<gene>
    <name evidence="1" type="ORF">QBJ73_09770</name>
</gene>
<sequence length="321" mass="37284">MNQMILPTINSFDFSNPSVLNIQPIDTYSAQHQLFIENIKDAKSIEKGNLKLLTTTHKNQTNLKVLQLINRLIMLPQYNFLLNSTYELNPYLQASIEESLNSTHQAFWGNHIAYPPLEYINDTLDRLGKNIVKSKSALKLNTQQAELQAQNAEQKRKCDISIKKHKQMNCIFIEFPCMTNQIIQVTHSIEEKEAFLVTVTKSFLKKCHSSDVFKNKLCDMQWRFVKSLNGVPTAQILMYVIGDETNYSSLLHQYWIDTCIEKGLNIFSQNHSIKHIHSYQGNGIANKQWKNLLDFYQTPLEFYRYKANGLSYIWKTYTGNV</sequence>
<evidence type="ECO:0000313" key="1">
    <source>
        <dbReference type="EMBL" id="WMG16729.1"/>
    </source>
</evidence>
<keyword evidence="2" id="KW-1185">Reference proteome</keyword>
<accession>A0AAJ6LC62</accession>
<reference evidence="1 2" key="1">
    <citation type="submission" date="2023-04" db="EMBL/GenBank/DDBJ databases">
        <title>Acinetobacter johnsonii isolate AYTCM encoding NDM-1, OXA-58 and PER-1.</title>
        <authorList>
            <person name="Tian C."/>
            <person name="Wang S."/>
            <person name="Fan X."/>
            <person name="Xia D."/>
        </authorList>
    </citation>
    <scope>NUCLEOTIDE SEQUENCE [LARGE SCALE GENOMIC DNA]</scope>
    <source>
        <strain evidence="1 2">AYTCM</strain>
    </source>
</reference>
<name>A0AAJ6LC62_ACIJO</name>
<dbReference type="RefSeq" id="WP_058952344.1">
    <property type="nucleotide sequence ID" value="NZ_CP037424.1"/>
</dbReference>
<organism evidence="1 2">
    <name type="scientific">Acinetobacter johnsonii</name>
    <dbReference type="NCBI Taxonomy" id="40214"/>
    <lineage>
        <taxon>Bacteria</taxon>
        <taxon>Pseudomonadati</taxon>
        <taxon>Pseudomonadota</taxon>
        <taxon>Gammaproteobacteria</taxon>
        <taxon>Moraxellales</taxon>
        <taxon>Moraxellaceae</taxon>
        <taxon>Acinetobacter</taxon>
    </lineage>
</organism>